<feature type="transmembrane region" description="Helical" evidence="1">
    <location>
        <begin position="21"/>
        <end position="43"/>
    </location>
</feature>
<dbReference type="EMBL" id="FUYE01000016">
    <property type="protein sequence ID" value="SKB04354.1"/>
    <property type="molecule type" value="Genomic_DNA"/>
</dbReference>
<evidence type="ECO:0000256" key="1">
    <source>
        <dbReference type="SAM" id="Phobius"/>
    </source>
</evidence>
<feature type="transmembrane region" description="Helical" evidence="1">
    <location>
        <begin position="63"/>
        <end position="96"/>
    </location>
</feature>
<dbReference type="Proteomes" id="UP000190774">
    <property type="component" value="Unassembled WGS sequence"/>
</dbReference>
<keyword evidence="3" id="KW-1185">Reference proteome</keyword>
<proteinExistence type="predicted"/>
<evidence type="ECO:0000313" key="2">
    <source>
        <dbReference type="EMBL" id="SKB04354.1"/>
    </source>
</evidence>
<keyword evidence="1" id="KW-1133">Transmembrane helix</keyword>
<accession>A0A1T4YR75</accession>
<gene>
    <name evidence="2" type="ORF">SAMN02745166_04047</name>
</gene>
<reference evidence="3" key="1">
    <citation type="submission" date="2017-02" db="EMBL/GenBank/DDBJ databases">
        <authorList>
            <person name="Varghese N."/>
            <person name="Submissions S."/>
        </authorList>
    </citation>
    <scope>NUCLEOTIDE SEQUENCE [LARGE SCALE GENOMIC DNA]</scope>
    <source>
        <strain evidence="3">ATCC 700200</strain>
    </source>
</reference>
<keyword evidence="1" id="KW-0472">Membrane</keyword>
<protein>
    <submittedName>
        <fullName evidence="2">Uncharacterized protein</fullName>
    </submittedName>
</protein>
<keyword evidence="1" id="KW-0812">Transmembrane</keyword>
<evidence type="ECO:0000313" key="3">
    <source>
        <dbReference type="Proteomes" id="UP000190774"/>
    </source>
</evidence>
<sequence>MLLAEPPARQARQARLSGFDFVFLLTATLFIIGGCFFMLDLAAAHSSGQESSMLRTITDVSSWLPSMIATLAATVGKYVLLLAASVLNSALIVMLVQFLRSLDRRVSHVSISKREAVVNTSYVRPAKEGRQAAAVRQSSPFLLTPVFR</sequence>
<organism evidence="2 3">
    <name type="scientific">Prosthecobacter debontii</name>
    <dbReference type="NCBI Taxonomy" id="48467"/>
    <lineage>
        <taxon>Bacteria</taxon>
        <taxon>Pseudomonadati</taxon>
        <taxon>Verrucomicrobiota</taxon>
        <taxon>Verrucomicrobiia</taxon>
        <taxon>Verrucomicrobiales</taxon>
        <taxon>Verrucomicrobiaceae</taxon>
        <taxon>Prosthecobacter</taxon>
    </lineage>
</organism>
<name>A0A1T4YR75_9BACT</name>
<dbReference type="AlphaFoldDB" id="A0A1T4YR75"/>